<dbReference type="PANTHER" id="PTHR10126">
    <property type="entry name" value="TATA-BOX BINDING PROTEIN"/>
    <property type="match status" value="1"/>
</dbReference>
<keyword evidence="3" id="KW-0804">Transcription</keyword>
<gene>
    <name evidence="4" type="ORF">CGI_10003493</name>
</gene>
<dbReference type="PRINTS" id="PR00686">
    <property type="entry name" value="TIFACTORIID"/>
</dbReference>
<evidence type="ECO:0000256" key="1">
    <source>
        <dbReference type="ARBA" id="ARBA00005560"/>
    </source>
</evidence>
<dbReference type="Gene3D" id="3.30.310.10">
    <property type="entry name" value="TATA-Binding Protein"/>
    <property type="match status" value="2"/>
</dbReference>
<dbReference type="Pfam" id="PF00352">
    <property type="entry name" value="TBP"/>
    <property type="match status" value="1"/>
</dbReference>
<sequence length="171" mass="19619">MRLTNVVFQANLNVKFNLDVLVHQLNNVRYDPRTFPGIIYQNRKIGGNCLIFSNGKINCNGRCINFKTGLKRLRQYARILQRLEYPVRLSNVRLVTASTVHKLSGVINVNSLSPMLNFTYDPELFPAVMLRRQGIHFTCHLRGTILITGIKKSKDLDEVVFPTILEIEMCL</sequence>
<organism evidence="4">
    <name type="scientific">Magallana gigas</name>
    <name type="common">Pacific oyster</name>
    <name type="synonym">Crassostrea gigas</name>
    <dbReference type="NCBI Taxonomy" id="29159"/>
    <lineage>
        <taxon>Eukaryota</taxon>
        <taxon>Metazoa</taxon>
        <taxon>Spiralia</taxon>
        <taxon>Lophotrochozoa</taxon>
        <taxon>Mollusca</taxon>
        <taxon>Bivalvia</taxon>
        <taxon>Autobranchia</taxon>
        <taxon>Pteriomorphia</taxon>
        <taxon>Ostreida</taxon>
        <taxon>Ostreoidea</taxon>
        <taxon>Ostreidae</taxon>
        <taxon>Magallana</taxon>
    </lineage>
</organism>
<dbReference type="SUPFAM" id="SSF55945">
    <property type="entry name" value="TATA-box binding protein-like"/>
    <property type="match status" value="1"/>
</dbReference>
<dbReference type="InterPro" id="IPR000814">
    <property type="entry name" value="TBP"/>
</dbReference>
<dbReference type="InParanoid" id="K1PYS7"/>
<dbReference type="GO" id="GO:0006352">
    <property type="term" value="P:DNA-templated transcription initiation"/>
    <property type="evidence" value="ECO:0007669"/>
    <property type="project" value="InterPro"/>
</dbReference>
<keyword evidence="2" id="KW-0238">DNA-binding</keyword>
<evidence type="ECO:0000256" key="2">
    <source>
        <dbReference type="ARBA" id="ARBA00023125"/>
    </source>
</evidence>
<dbReference type="EMBL" id="JH816738">
    <property type="protein sequence ID" value="EKC21685.1"/>
    <property type="molecule type" value="Genomic_DNA"/>
</dbReference>
<dbReference type="GO" id="GO:0003677">
    <property type="term" value="F:DNA binding"/>
    <property type="evidence" value="ECO:0007669"/>
    <property type="project" value="UniProtKB-KW"/>
</dbReference>
<protein>
    <submittedName>
        <fullName evidence="4">TATA-box-binding protein 2</fullName>
    </submittedName>
</protein>
<evidence type="ECO:0000256" key="3">
    <source>
        <dbReference type="ARBA" id="ARBA00023163"/>
    </source>
</evidence>
<comment type="similarity">
    <text evidence="1">Belongs to the TBP family.</text>
</comment>
<dbReference type="AlphaFoldDB" id="K1PYS7"/>
<proteinExistence type="inferred from homology"/>
<evidence type="ECO:0000313" key="4">
    <source>
        <dbReference type="EMBL" id="EKC21685.1"/>
    </source>
</evidence>
<dbReference type="InterPro" id="IPR012295">
    <property type="entry name" value="TBP_dom_sf"/>
</dbReference>
<reference evidence="4" key="1">
    <citation type="journal article" date="2012" name="Nature">
        <title>The oyster genome reveals stress adaptation and complexity of shell formation.</title>
        <authorList>
            <person name="Zhang G."/>
            <person name="Fang X."/>
            <person name="Guo X."/>
            <person name="Li L."/>
            <person name="Luo R."/>
            <person name="Xu F."/>
            <person name="Yang P."/>
            <person name="Zhang L."/>
            <person name="Wang X."/>
            <person name="Qi H."/>
            <person name="Xiong Z."/>
            <person name="Que H."/>
            <person name="Xie Y."/>
            <person name="Holland P.W."/>
            <person name="Paps J."/>
            <person name="Zhu Y."/>
            <person name="Wu F."/>
            <person name="Chen Y."/>
            <person name="Wang J."/>
            <person name="Peng C."/>
            <person name="Meng J."/>
            <person name="Yang L."/>
            <person name="Liu J."/>
            <person name="Wen B."/>
            <person name="Zhang N."/>
            <person name="Huang Z."/>
            <person name="Zhu Q."/>
            <person name="Feng Y."/>
            <person name="Mount A."/>
            <person name="Hedgecock D."/>
            <person name="Xu Z."/>
            <person name="Liu Y."/>
            <person name="Domazet-Loso T."/>
            <person name="Du Y."/>
            <person name="Sun X."/>
            <person name="Zhang S."/>
            <person name="Liu B."/>
            <person name="Cheng P."/>
            <person name="Jiang X."/>
            <person name="Li J."/>
            <person name="Fan D."/>
            <person name="Wang W."/>
            <person name="Fu W."/>
            <person name="Wang T."/>
            <person name="Wang B."/>
            <person name="Zhang J."/>
            <person name="Peng Z."/>
            <person name="Li Y."/>
            <person name="Li N."/>
            <person name="Wang J."/>
            <person name="Chen M."/>
            <person name="He Y."/>
            <person name="Tan F."/>
            <person name="Song X."/>
            <person name="Zheng Q."/>
            <person name="Huang R."/>
            <person name="Yang H."/>
            <person name="Du X."/>
            <person name="Chen L."/>
            <person name="Yang M."/>
            <person name="Gaffney P.M."/>
            <person name="Wang S."/>
            <person name="Luo L."/>
            <person name="She Z."/>
            <person name="Ming Y."/>
            <person name="Huang W."/>
            <person name="Zhang S."/>
            <person name="Huang B."/>
            <person name="Zhang Y."/>
            <person name="Qu T."/>
            <person name="Ni P."/>
            <person name="Miao G."/>
            <person name="Wang J."/>
            <person name="Wang Q."/>
            <person name="Steinberg C.E."/>
            <person name="Wang H."/>
            <person name="Li N."/>
            <person name="Qian L."/>
            <person name="Zhang G."/>
            <person name="Li Y."/>
            <person name="Yang H."/>
            <person name="Liu X."/>
            <person name="Wang J."/>
            <person name="Yin Y."/>
            <person name="Wang J."/>
        </authorList>
    </citation>
    <scope>NUCLEOTIDE SEQUENCE [LARGE SCALE GENOMIC DNA]</scope>
    <source>
        <strain evidence="4">05x7-T-G4-1.051#20</strain>
    </source>
</reference>
<name>K1PYS7_MAGGI</name>
<accession>K1PYS7</accession>
<dbReference type="HOGENOM" id="CLU_060161_4_1_1"/>